<dbReference type="GO" id="GO:0004525">
    <property type="term" value="F:ribonuclease III activity"/>
    <property type="evidence" value="ECO:0007669"/>
    <property type="project" value="InterPro"/>
</dbReference>
<dbReference type="InterPro" id="IPR000999">
    <property type="entry name" value="RNase_III_dom"/>
</dbReference>
<accession>A0A8K0JPU2</accession>
<feature type="region of interest" description="Disordered" evidence="1">
    <location>
        <begin position="1185"/>
        <end position="1230"/>
    </location>
</feature>
<feature type="domain" description="RNase III" evidence="2">
    <location>
        <begin position="875"/>
        <end position="1015"/>
    </location>
</feature>
<feature type="compositionally biased region" description="Basic and acidic residues" evidence="1">
    <location>
        <begin position="141"/>
        <end position="156"/>
    </location>
</feature>
<evidence type="ECO:0000259" key="2">
    <source>
        <dbReference type="PROSITE" id="PS50142"/>
    </source>
</evidence>
<evidence type="ECO:0000313" key="4">
    <source>
        <dbReference type="Proteomes" id="UP000812966"/>
    </source>
</evidence>
<feature type="compositionally biased region" description="Basic and acidic residues" evidence="1">
    <location>
        <begin position="1185"/>
        <end position="1194"/>
    </location>
</feature>
<feature type="region of interest" description="Disordered" evidence="1">
    <location>
        <begin position="120"/>
        <end position="162"/>
    </location>
</feature>
<dbReference type="EMBL" id="JABELV010000028">
    <property type="protein sequence ID" value="KAG7562632.1"/>
    <property type="molecule type" value="Genomic_DNA"/>
</dbReference>
<dbReference type="Proteomes" id="UP000812966">
    <property type="component" value="Unassembled WGS sequence"/>
</dbReference>
<dbReference type="GO" id="GO:0006396">
    <property type="term" value="P:RNA processing"/>
    <property type="evidence" value="ECO:0007669"/>
    <property type="project" value="InterPro"/>
</dbReference>
<dbReference type="SUPFAM" id="SSF69065">
    <property type="entry name" value="RNase III domain-like"/>
    <property type="match status" value="1"/>
</dbReference>
<proteinExistence type="predicted"/>
<comment type="caution">
    <text evidence="3">The sequence shown here is derived from an EMBL/GenBank/DDBJ whole genome shotgun (WGS) entry which is preliminary data.</text>
</comment>
<gene>
    <name evidence="3" type="ORF">FFLO_01899</name>
</gene>
<reference evidence="3" key="1">
    <citation type="submission" date="2020-04" db="EMBL/GenBank/DDBJ databases">
        <title>Analysis of mating type loci in Filobasidium floriforme.</title>
        <authorList>
            <person name="Nowrousian M."/>
        </authorList>
    </citation>
    <scope>NUCLEOTIDE SEQUENCE</scope>
    <source>
        <strain evidence="3">CBS 6242</strain>
    </source>
</reference>
<evidence type="ECO:0000313" key="3">
    <source>
        <dbReference type="EMBL" id="KAG7562632.1"/>
    </source>
</evidence>
<feature type="region of interest" description="Disordered" evidence="1">
    <location>
        <begin position="523"/>
        <end position="555"/>
    </location>
</feature>
<dbReference type="AlphaFoldDB" id="A0A8K0JPU2"/>
<dbReference type="Gene3D" id="1.10.1520.10">
    <property type="entry name" value="Ribonuclease III domain"/>
    <property type="match status" value="1"/>
</dbReference>
<feature type="compositionally biased region" description="Basic and acidic residues" evidence="1">
    <location>
        <begin position="1218"/>
        <end position="1230"/>
    </location>
</feature>
<organism evidence="3 4">
    <name type="scientific">Filobasidium floriforme</name>
    <dbReference type="NCBI Taxonomy" id="5210"/>
    <lineage>
        <taxon>Eukaryota</taxon>
        <taxon>Fungi</taxon>
        <taxon>Dikarya</taxon>
        <taxon>Basidiomycota</taxon>
        <taxon>Agaricomycotina</taxon>
        <taxon>Tremellomycetes</taxon>
        <taxon>Filobasidiales</taxon>
        <taxon>Filobasidiaceae</taxon>
        <taxon>Filobasidium</taxon>
    </lineage>
</organism>
<dbReference type="OrthoDB" id="416741at2759"/>
<keyword evidence="4" id="KW-1185">Reference proteome</keyword>
<dbReference type="InterPro" id="IPR036389">
    <property type="entry name" value="RNase_III_sf"/>
</dbReference>
<name>A0A8K0JPU2_9TREE</name>
<feature type="compositionally biased region" description="Low complexity" evidence="1">
    <location>
        <begin position="538"/>
        <end position="551"/>
    </location>
</feature>
<evidence type="ECO:0000256" key="1">
    <source>
        <dbReference type="SAM" id="MobiDB-lite"/>
    </source>
</evidence>
<protein>
    <recommendedName>
        <fullName evidence="2">RNase III domain-containing protein</fullName>
    </recommendedName>
</protein>
<dbReference type="PROSITE" id="PS50142">
    <property type="entry name" value="RNASE_3_2"/>
    <property type="match status" value="1"/>
</dbReference>
<sequence>MPAHEFYGNTKALSGNEERYHSDLLSIPDEFVLYHERHEAKHQQAYDLLGEIDDAVIDAFETIDNNEPDDGGRKGVIVPYEDVDRAATTTRRSISTGLRRVTCQLGPAGAVSYLRKTYQLNRQPKDKQEDGSAPALDSDEDKVHSEGSSRPVEAETVRAPSENGVPISERKQREALENIGAYVRAAKKEGSIHNDKMSKLLQLFKRFEREADEGGAEGKWKCLLIVKDDLLVDTITEVLKANDLRVASMTTQIAAPDTTERVAKARRLAIKFHDASHNVIVAPAIEDCQWELPTCNVVHYEDVGGKAARTIPLQKEGKLDHRFYVFRMREESEDNEPEVAHTLDPIPSKVQQIPLRSQTDLGLPERGIPQIKDRQAVTYQGPFGRSITASRLGEDSVAEVSMASRIKGRMTISNGRGAVLTATNAAGLIKEVCTRRGCTTRIIEEPSRLQDKAKNALAFTLITSGAKDSGPGAMGLGPILSDTGAARGGDLAYITFAAALYMAGWLDERFEIVDVDAPARPALSNLKDQPGPSLQSVRPGDPLPSGRLLRPLPRRSNDAAKPQFWEGCTLSAGDYFATLCRIECPIRTGVVGRRTYRTMCILTTKAFSFPMGRPLPNCKNVVIVDAVLEARDAINLDRAQVNTAIVYTLKLFSLPRRQQLQQHALPYLVLPMSSAWTMSDACGRPRGLDLAWSEIKAGVSSDKRMAGRFESSGALAKEAVYIIGRQHHEVFAIRQDIQAQARVRSKMSNVSGPVFELREIPDFWDPTRGVIITTTCYIDPATEPLSSFSKRFLPLGCGHADGSSREHKPHLLAEKSIADIAEALVGVVDRVGDPNILMEVCRRLFPSAFGTPVSFGDITGKNLLPLGSSASGQDVDQFERITGYRFDDRRILGLLLDSPDPTTTTKLNALGGAIFEYVLMGYLIEQGSTPKLSPGELTVWRRVMWSDTSFAGLFVTSGLDDLFYTTNETREFASELKKATITQTELDLGWTKIERVPRVSYYVHLLFGGIWIDASQGKGGYAEGFGMVRKVFENLCIPFYTRFVGAYDLDRLAEIPDASAATKLREKLSCNNVEASITELADGQYRAKVQSHSRILGNGTSVYKAAAVGFAYREALKYASSEICNCRSARPAPPPELTPLSVDSPDDYQILESCPFDSADDIQILDGPPFDHSDYFEILDVPPSDHSDRYEIGKDPGPPHVVPATRKASPSDLEDFDGQERKNKHVRYDT</sequence>